<dbReference type="VEuPathDB" id="FungiDB:FUN_023030"/>
<feature type="chain" id="PRO_5014190492" evidence="1">
    <location>
        <begin position="26"/>
        <end position="91"/>
    </location>
</feature>
<dbReference type="Proteomes" id="UP000234323">
    <property type="component" value="Unassembled WGS sequence"/>
</dbReference>
<accession>A0A2I1GRX4</accession>
<protein>
    <submittedName>
        <fullName evidence="2">Uncharacterized protein</fullName>
    </submittedName>
</protein>
<comment type="caution">
    <text evidence="2">The sequence shown here is derived from an EMBL/GenBank/DDBJ whole genome shotgun (WGS) entry which is preliminary data.</text>
</comment>
<dbReference type="EMBL" id="LLXI01000737">
    <property type="protein sequence ID" value="PKY49403.1"/>
    <property type="molecule type" value="Genomic_DNA"/>
</dbReference>
<evidence type="ECO:0000256" key="1">
    <source>
        <dbReference type="SAM" id="SignalP"/>
    </source>
</evidence>
<dbReference type="VEuPathDB" id="FungiDB:RhiirA1_533169"/>
<dbReference type="AlphaFoldDB" id="A0A2I1GRX4"/>
<gene>
    <name evidence="2" type="ORF">RhiirA4_545253</name>
</gene>
<keyword evidence="3" id="KW-1185">Reference proteome</keyword>
<feature type="signal peptide" evidence="1">
    <location>
        <begin position="1"/>
        <end position="25"/>
    </location>
</feature>
<evidence type="ECO:0000313" key="3">
    <source>
        <dbReference type="Proteomes" id="UP000234323"/>
    </source>
</evidence>
<name>A0A2I1GRX4_9GLOM</name>
<dbReference type="OrthoDB" id="2409137at2759"/>
<proteinExistence type="predicted"/>
<evidence type="ECO:0000313" key="2">
    <source>
        <dbReference type="EMBL" id="PKY49403.1"/>
    </source>
</evidence>
<organism evidence="2 3">
    <name type="scientific">Rhizophagus irregularis</name>
    <dbReference type="NCBI Taxonomy" id="588596"/>
    <lineage>
        <taxon>Eukaryota</taxon>
        <taxon>Fungi</taxon>
        <taxon>Fungi incertae sedis</taxon>
        <taxon>Mucoromycota</taxon>
        <taxon>Glomeromycotina</taxon>
        <taxon>Glomeromycetes</taxon>
        <taxon>Glomerales</taxon>
        <taxon>Glomeraceae</taxon>
        <taxon>Rhizophagus</taxon>
    </lineage>
</organism>
<sequence length="91" mass="9762">MMNSRFIVFSAFLLVLISMILSVSAAPVSRSDLIARAKNADNEDQNVLLTDAIPVTSNGGDLKPYNPDDQVEQKVVDNGNEAQGDGKGLKI</sequence>
<dbReference type="VEuPathDB" id="FungiDB:RhiirFUN_001087"/>
<reference evidence="2 3" key="1">
    <citation type="submission" date="2015-10" db="EMBL/GenBank/DDBJ databases">
        <title>Genome analyses suggest a sexual origin of heterokaryosis in a supposedly ancient asexual fungus.</title>
        <authorList>
            <person name="Ropars J."/>
            <person name="Sedzielewska K."/>
            <person name="Noel J."/>
            <person name="Charron P."/>
            <person name="Farinelli L."/>
            <person name="Marton T."/>
            <person name="Kruger M."/>
            <person name="Pelin A."/>
            <person name="Brachmann A."/>
            <person name="Corradi N."/>
        </authorList>
    </citation>
    <scope>NUCLEOTIDE SEQUENCE [LARGE SCALE GENOMIC DNA]</scope>
    <source>
        <strain evidence="2 3">A4</strain>
    </source>
</reference>
<keyword evidence="1" id="KW-0732">Signal</keyword>